<dbReference type="EC" id="1.8.3.2" evidence="7"/>
<dbReference type="Proteomes" id="UP000203413">
    <property type="component" value="Segment"/>
</dbReference>
<keyword evidence="10" id="KW-1185">Reference proteome</keyword>
<evidence type="ECO:0000256" key="2">
    <source>
        <dbReference type="ARBA" id="ARBA00022630"/>
    </source>
</evidence>
<evidence type="ECO:0000256" key="7">
    <source>
        <dbReference type="RuleBase" id="RU371123"/>
    </source>
</evidence>
<feature type="domain" description="ERV/ALR sulfhydryl oxidase" evidence="8">
    <location>
        <begin position="104"/>
        <end position="206"/>
    </location>
</feature>
<accession>A0A076FIU5</accession>
<keyword evidence="2 7" id="KW-0285">Flavoprotein</keyword>
<feature type="transmembrane region" description="Helical" evidence="7">
    <location>
        <begin position="139"/>
        <end position="159"/>
    </location>
</feature>
<keyword evidence="7" id="KW-1133">Transmembrane helix</keyword>
<comment type="catalytic activity">
    <reaction evidence="6 7">
        <text>2 R'C(R)SH + O2 = R'C(R)S-S(R)CR' + H2O2</text>
        <dbReference type="Rhea" id="RHEA:17357"/>
        <dbReference type="ChEBI" id="CHEBI:15379"/>
        <dbReference type="ChEBI" id="CHEBI:16240"/>
        <dbReference type="ChEBI" id="CHEBI:16520"/>
        <dbReference type="ChEBI" id="CHEBI:17412"/>
        <dbReference type="EC" id="1.8.3.2"/>
    </reaction>
</comment>
<name>A0A076FIU5_9VIRU</name>
<keyword evidence="7" id="KW-0812">Transmembrane</keyword>
<evidence type="ECO:0000259" key="8">
    <source>
        <dbReference type="PROSITE" id="PS51324"/>
    </source>
</evidence>
<evidence type="ECO:0000256" key="5">
    <source>
        <dbReference type="ARBA" id="ARBA00023157"/>
    </source>
</evidence>
<protein>
    <recommendedName>
        <fullName evidence="7">Sulfhydryl oxidase</fullName>
        <ecNumber evidence="7">1.8.3.2</ecNumber>
    </recommendedName>
</protein>
<reference evidence="9 10" key="1">
    <citation type="journal article" date="2014" name="BMC Genomics">
        <title>The genome and occlusion bodies of marine Penaeus monodon nudivirus (PmNV, also known as MBV and PemoNPV) suggest that it should be assigned to a new nudivirus genus that is distinct from the terrestrial nudiviruses.</title>
        <authorList>
            <person name="Yang Y.T."/>
            <person name="Lee D.Y."/>
            <person name="Wang Y."/>
            <person name="Hu J.M."/>
            <person name="Li W.H."/>
            <person name="Leu J.H."/>
            <person name="Chang G.D."/>
            <person name="Ke H.M."/>
            <person name="Kang S.T."/>
            <person name="Lin S.S."/>
            <person name="Kou G.H."/>
            <person name="Lo C.F."/>
        </authorList>
    </citation>
    <scope>NUCLEOTIDE SEQUENCE [LARGE SCALE GENOMIC DNA]</scope>
    <source>
        <strain evidence="9">Indonesia</strain>
    </source>
</reference>
<gene>
    <name evidence="9" type="ORF">PmNV_008</name>
</gene>
<dbReference type="InterPro" id="IPR017905">
    <property type="entry name" value="ERV/ALR_sulphydryl_oxidase"/>
</dbReference>
<keyword evidence="4 7" id="KW-0560">Oxidoreductase</keyword>
<evidence type="ECO:0000313" key="10">
    <source>
        <dbReference type="Proteomes" id="UP000203413"/>
    </source>
</evidence>
<dbReference type="RefSeq" id="YP_009051846.1">
    <property type="nucleotide sequence ID" value="NC_024692.1"/>
</dbReference>
<keyword evidence="5" id="KW-1015">Disulfide bond</keyword>
<evidence type="ECO:0000256" key="6">
    <source>
        <dbReference type="ARBA" id="ARBA00048864"/>
    </source>
</evidence>
<evidence type="ECO:0000313" key="9">
    <source>
        <dbReference type="EMBL" id="AII15796.1"/>
    </source>
</evidence>
<evidence type="ECO:0000256" key="3">
    <source>
        <dbReference type="ARBA" id="ARBA00022827"/>
    </source>
</evidence>
<dbReference type="SUPFAM" id="SSF69000">
    <property type="entry name" value="FAD-dependent thiol oxidase"/>
    <property type="match status" value="1"/>
</dbReference>
<dbReference type="PROSITE" id="PS51324">
    <property type="entry name" value="ERV_ALR"/>
    <property type="match status" value="1"/>
</dbReference>
<dbReference type="EMBL" id="KJ184318">
    <property type="protein sequence ID" value="AII15796.1"/>
    <property type="molecule type" value="Genomic_DNA"/>
</dbReference>
<proteinExistence type="predicted"/>
<dbReference type="GeneID" id="20098314"/>
<dbReference type="GO" id="GO:0016972">
    <property type="term" value="F:thiol oxidase activity"/>
    <property type="evidence" value="ECO:0007669"/>
    <property type="project" value="UniProtKB-EC"/>
</dbReference>
<evidence type="ECO:0000256" key="1">
    <source>
        <dbReference type="ARBA" id="ARBA00001974"/>
    </source>
</evidence>
<dbReference type="KEGG" id="vg:20098314"/>
<dbReference type="Gene3D" id="1.20.120.310">
    <property type="entry name" value="ERV/ALR sulfhydryl oxidase domain"/>
    <property type="match status" value="1"/>
</dbReference>
<organism evidence="9 10">
    <name type="scientific">Penaeus monodon nudivirus</name>
    <dbReference type="NCBI Taxonomy" id="1529056"/>
    <lineage>
        <taxon>Viruses</taxon>
        <taxon>Viruses incertae sedis</taxon>
        <taxon>Naldaviricetes</taxon>
        <taxon>Lefavirales</taxon>
        <taxon>Nudiviridae</taxon>
        <taxon>Gammanudivirus</taxon>
        <taxon>Gammanudivirus pemonodonis</taxon>
    </lineage>
</organism>
<keyword evidence="3 7" id="KW-0274">FAD</keyword>
<dbReference type="Pfam" id="PF04777">
    <property type="entry name" value="Evr1_Alr"/>
    <property type="match status" value="1"/>
</dbReference>
<dbReference type="InterPro" id="IPR036774">
    <property type="entry name" value="ERV/ALR_sulphydryl_oxid_sf"/>
</dbReference>
<sequence length="228" mass="26915">MAMFDHTYCYANKESYKLLNPNETMKSFKISTSRVFAYIKKIIPRPELKIAGRYLLQYQCELYNLVYNVIHNYSVAEPLKDPNAFLTTSYDKLMDALNIKERYTPTDIQFTKDVWGPIYWNFLHLLSILCNKEEQKKTFAYIMMNFNLVLMCSACAFNFRSKKPFMLTMSMLITGDVITNLYNFHNLVNKALHKPYFDYSDFLDTYKLRKVESEVVDTSILFVSLITK</sequence>
<keyword evidence="7" id="KW-0472">Membrane</keyword>
<evidence type="ECO:0000256" key="4">
    <source>
        <dbReference type="ARBA" id="ARBA00023002"/>
    </source>
</evidence>
<dbReference type="OrthoDB" id="9915at10239"/>
<comment type="cofactor">
    <cofactor evidence="1 7">
        <name>FAD</name>
        <dbReference type="ChEBI" id="CHEBI:57692"/>
    </cofactor>
</comment>